<evidence type="ECO:0000313" key="1">
    <source>
        <dbReference type="EMBL" id="BAY54506.1"/>
    </source>
</evidence>
<dbReference type="EMBL" id="AP018203">
    <property type="protein sequence ID" value="BAY54506.1"/>
    <property type="molecule type" value="Genomic_DNA"/>
</dbReference>
<organism evidence="1 2">
    <name type="scientific">Leptolyngbya boryana NIES-2135</name>
    <dbReference type="NCBI Taxonomy" id="1973484"/>
    <lineage>
        <taxon>Bacteria</taxon>
        <taxon>Bacillati</taxon>
        <taxon>Cyanobacteriota</taxon>
        <taxon>Cyanophyceae</taxon>
        <taxon>Leptolyngbyales</taxon>
        <taxon>Leptolyngbyaceae</taxon>
        <taxon>Leptolyngbya group</taxon>
        <taxon>Leptolyngbya</taxon>
    </lineage>
</organism>
<name>A0A1Z4JCQ0_LEPBY</name>
<keyword evidence="2" id="KW-1185">Reference proteome</keyword>
<proteinExistence type="predicted"/>
<evidence type="ECO:0000313" key="2">
    <source>
        <dbReference type="Proteomes" id="UP000217895"/>
    </source>
</evidence>
<sequence length="74" mass="8738">MDSNISLFVEIPEALHQSFQTFLDTRPDWDQDRVMSAALSLFLLQNRPANERQNDRQTARIYLDSIFKRPVEQL</sequence>
<dbReference type="Proteomes" id="UP000217895">
    <property type="component" value="Chromosome"/>
</dbReference>
<dbReference type="InterPro" id="IPR021231">
    <property type="entry name" value="DUF2811"/>
</dbReference>
<dbReference type="Pfam" id="PF10929">
    <property type="entry name" value="DUF2811"/>
    <property type="match status" value="1"/>
</dbReference>
<reference evidence="1 2" key="1">
    <citation type="submission" date="2017-06" db="EMBL/GenBank/DDBJ databases">
        <title>Genome sequencing of cyanobaciteial culture collection at National Institute for Environmental Studies (NIES).</title>
        <authorList>
            <person name="Hirose Y."/>
            <person name="Shimura Y."/>
            <person name="Fujisawa T."/>
            <person name="Nakamura Y."/>
            <person name="Kawachi M."/>
        </authorList>
    </citation>
    <scope>NUCLEOTIDE SEQUENCE [LARGE SCALE GENOMIC DNA]</scope>
    <source>
        <strain evidence="1 2">NIES-2135</strain>
    </source>
</reference>
<dbReference type="AlphaFoldDB" id="A0A1Z4JCQ0"/>
<evidence type="ECO:0008006" key="3">
    <source>
        <dbReference type="Google" id="ProtNLM"/>
    </source>
</evidence>
<accession>A0A1Z4JCQ0</accession>
<protein>
    <recommendedName>
        <fullName evidence="3">DUF2811 domain-containing protein</fullName>
    </recommendedName>
</protein>
<gene>
    <name evidence="1" type="ORF">NIES2135_13230</name>
</gene>